<feature type="transmembrane region" description="Helical" evidence="1">
    <location>
        <begin position="112"/>
        <end position="129"/>
    </location>
</feature>
<keyword evidence="1" id="KW-1133">Transmembrane helix</keyword>
<dbReference type="PANTHER" id="PTHR42109">
    <property type="entry name" value="UNPLACED GENOMIC SCAFFOLD UM_SCAF_CONTIG_1.265, WHOLE GENOME SHOTGUN SEQUENCE"/>
    <property type="match status" value="1"/>
</dbReference>
<evidence type="ECO:0000256" key="1">
    <source>
        <dbReference type="SAM" id="Phobius"/>
    </source>
</evidence>
<dbReference type="OrthoDB" id="2560628at2759"/>
<protein>
    <recommendedName>
        <fullName evidence="2">DUF7702 domain-containing protein</fullName>
    </recommendedName>
</protein>
<gene>
    <name evidence="3" type="ORF">CERSUDRAFT_110168</name>
</gene>
<feature type="transmembrane region" description="Helical" evidence="1">
    <location>
        <begin position="38"/>
        <end position="59"/>
    </location>
</feature>
<name>M2RRS0_CERS8</name>
<feature type="transmembrane region" description="Helical" evidence="1">
    <location>
        <begin position="181"/>
        <end position="202"/>
    </location>
</feature>
<dbReference type="STRING" id="914234.M2RRS0"/>
<evidence type="ECO:0000259" key="2">
    <source>
        <dbReference type="Pfam" id="PF24800"/>
    </source>
</evidence>
<dbReference type="InterPro" id="IPR056119">
    <property type="entry name" value="DUF7702"/>
</dbReference>
<accession>M2RRS0</accession>
<reference evidence="3 4" key="1">
    <citation type="journal article" date="2012" name="Proc. Natl. Acad. Sci. U.S.A.">
        <title>Comparative genomics of Ceriporiopsis subvermispora and Phanerochaete chrysosporium provide insight into selective ligninolysis.</title>
        <authorList>
            <person name="Fernandez-Fueyo E."/>
            <person name="Ruiz-Duenas F.J."/>
            <person name="Ferreira P."/>
            <person name="Floudas D."/>
            <person name="Hibbett D.S."/>
            <person name="Canessa P."/>
            <person name="Larrondo L.F."/>
            <person name="James T.Y."/>
            <person name="Seelenfreund D."/>
            <person name="Lobos S."/>
            <person name="Polanco R."/>
            <person name="Tello M."/>
            <person name="Honda Y."/>
            <person name="Watanabe T."/>
            <person name="Watanabe T."/>
            <person name="Ryu J.S."/>
            <person name="Kubicek C.P."/>
            <person name="Schmoll M."/>
            <person name="Gaskell J."/>
            <person name="Hammel K.E."/>
            <person name="St John F.J."/>
            <person name="Vanden Wymelenberg A."/>
            <person name="Sabat G."/>
            <person name="Splinter BonDurant S."/>
            <person name="Syed K."/>
            <person name="Yadav J.S."/>
            <person name="Doddapaneni H."/>
            <person name="Subramanian V."/>
            <person name="Lavin J.L."/>
            <person name="Oguiza J.A."/>
            <person name="Perez G."/>
            <person name="Pisabarro A.G."/>
            <person name="Ramirez L."/>
            <person name="Santoyo F."/>
            <person name="Master E."/>
            <person name="Coutinho P.M."/>
            <person name="Henrissat B."/>
            <person name="Lombard V."/>
            <person name="Magnuson J.K."/>
            <person name="Kuees U."/>
            <person name="Hori C."/>
            <person name="Igarashi K."/>
            <person name="Samejima M."/>
            <person name="Held B.W."/>
            <person name="Barry K.W."/>
            <person name="LaButti K.M."/>
            <person name="Lapidus A."/>
            <person name="Lindquist E.A."/>
            <person name="Lucas S.M."/>
            <person name="Riley R."/>
            <person name="Salamov A.A."/>
            <person name="Hoffmeister D."/>
            <person name="Schwenk D."/>
            <person name="Hadar Y."/>
            <person name="Yarden O."/>
            <person name="de Vries R.P."/>
            <person name="Wiebenga A."/>
            <person name="Stenlid J."/>
            <person name="Eastwood D."/>
            <person name="Grigoriev I.V."/>
            <person name="Berka R.M."/>
            <person name="Blanchette R.A."/>
            <person name="Kersten P."/>
            <person name="Martinez A.T."/>
            <person name="Vicuna R."/>
            <person name="Cullen D."/>
        </authorList>
    </citation>
    <scope>NUCLEOTIDE SEQUENCE [LARGE SCALE GENOMIC DNA]</scope>
    <source>
        <strain evidence="3 4">B</strain>
    </source>
</reference>
<organism evidence="3 4">
    <name type="scientific">Ceriporiopsis subvermispora (strain B)</name>
    <name type="common">White-rot fungus</name>
    <name type="synonym">Gelatoporia subvermispora</name>
    <dbReference type="NCBI Taxonomy" id="914234"/>
    <lineage>
        <taxon>Eukaryota</taxon>
        <taxon>Fungi</taxon>
        <taxon>Dikarya</taxon>
        <taxon>Basidiomycota</taxon>
        <taxon>Agaricomycotina</taxon>
        <taxon>Agaricomycetes</taxon>
        <taxon>Polyporales</taxon>
        <taxon>Gelatoporiaceae</taxon>
        <taxon>Gelatoporia</taxon>
    </lineage>
</organism>
<keyword evidence="1" id="KW-0812">Transmembrane</keyword>
<dbReference type="Pfam" id="PF24800">
    <property type="entry name" value="DUF7702"/>
    <property type="match status" value="1"/>
</dbReference>
<dbReference type="AlphaFoldDB" id="M2RRS0"/>
<evidence type="ECO:0000313" key="4">
    <source>
        <dbReference type="Proteomes" id="UP000016930"/>
    </source>
</evidence>
<keyword evidence="4" id="KW-1185">Reference proteome</keyword>
<dbReference type="EMBL" id="KB445791">
    <property type="protein sequence ID" value="EMD41591.1"/>
    <property type="molecule type" value="Genomic_DNA"/>
</dbReference>
<proteinExistence type="predicted"/>
<feature type="domain" description="DUF7702" evidence="2">
    <location>
        <begin position="4"/>
        <end position="261"/>
    </location>
</feature>
<feature type="transmembrane region" description="Helical" evidence="1">
    <location>
        <begin position="71"/>
        <end position="92"/>
    </location>
</feature>
<evidence type="ECO:0000313" key="3">
    <source>
        <dbReference type="EMBL" id="EMD41591.1"/>
    </source>
</evidence>
<feature type="transmembrane region" description="Helical" evidence="1">
    <location>
        <begin position="239"/>
        <end position="258"/>
    </location>
</feature>
<feature type="transmembrane region" description="Helical" evidence="1">
    <location>
        <begin position="12"/>
        <end position="31"/>
    </location>
</feature>
<dbReference type="PANTHER" id="PTHR42109:SF2">
    <property type="entry name" value="INTEGRAL MEMBRANE PROTEIN"/>
    <property type="match status" value="1"/>
</dbReference>
<dbReference type="HOGENOM" id="CLU_064985_0_0_1"/>
<dbReference type="Proteomes" id="UP000016930">
    <property type="component" value="Unassembled WGS sequence"/>
</dbReference>
<keyword evidence="1" id="KW-0472">Membrane</keyword>
<sequence length="302" mass="32573">MVHLDARGDISVAEIIIYIPILILSGILVLRHGFARRAGWIFLLILSIIRIAGGITHILLEQKPTNTTLQIVVGIFESSGVSPLLLATVGFLNTVCQESLDQEPLIEKGLKLLGALGSVALILTIIGGVKQGDAKTASAISSGAKFKHIGVILFGVLYGLIFLAHVFCWSNSGRLMKYRRMMLKGISAALPFLAIRVAYTILSAYSPLTFGFNSEGDKIAETCSGWLCKFNSTSGSWQVYLFMSVATEYVAVIIYTVVGTRVPLQQDYAGGRNPGGWSSDEELMKYGPGGNVNGGNPYINRV</sequence>
<feature type="transmembrane region" description="Helical" evidence="1">
    <location>
        <begin position="149"/>
        <end position="169"/>
    </location>
</feature>